<name>A0ABV1E5S0_9FIRM</name>
<evidence type="ECO:0000256" key="3">
    <source>
        <dbReference type="ARBA" id="ARBA00023306"/>
    </source>
</evidence>
<sequence>MGIWNKVRARILGESWEAPDSAAEKDPPEDSRPGRSQSFSPADDTGMGKVMVLTPGKYVDAGKIADCLLDGYAVAVNLESASREAARRIVDFLSGAAYGRDGQMVQIGYSAYLLLPAGVKLLDGEEEKDPDGTGFEDAQDLRQRYRA</sequence>
<gene>
    <name evidence="5" type="primary">sepF</name>
    <name evidence="7" type="ORF">WMO64_04165</name>
</gene>
<feature type="region of interest" description="Disordered" evidence="6">
    <location>
        <begin position="16"/>
        <end position="48"/>
    </location>
</feature>
<proteinExistence type="inferred from homology"/>
<dbReference type="Gene3D" id="3.30.110.150">
    <property type="entry name" value="SepF-like protein"/>
    <property type="match status" value="1"/>
</dbReference>
<dbReference type="HAMAP" id="MF_01197">
    <property type="entry name" value="SepF"/>
    <property type="match status" value="1"/>
</dbReference>
<dbReference type="Proteomes" id="UP001464378">
    <property type="component" value="Unassembled WGS sequence"/>
</dbReference>
<comment type="subcellular location">
    <subcellularLocation>
        <location evidence="5">Cytoplasm</location>
    </subcellularLocation>
    <text evidence="5">Localizes to the division site, in a FtsZ-dependent manner.</text>
</comment>
<dbReference type="PANTHER" id="PTHR35798:SF1">
    <property type="entry name" value="CELL DIVISION PROTEIN SEPF"/>
    <property type="match status" value="1"/>
</dbReference>
<keyword evidence="1 5" id="KW-0132">Cell division</keyword>
<organism evidence="7 8">
    <name type="scientific">Pseudoflavonifractor intestinihominis</name>
    <dbReference type="NCBI Taxonomy" id="3133171"/>
    <lineage>
        <taxon>Bacteria</taxon>
        <taxon>Bacillati</taxon>
        <taxon>Bacillota</taxon>
        <taxon>Clostridia</taxon>
        <taxon>Eubacteriales</taxon>
        <taxon>Oscillospiraceae</taxon>
        <taxon>Pseudoflavonifractor</taxon>
    </lineage>
</organism>
<feature type="region of interest" description="Disordered" evidence="6">
    <location>
        <begin position="124"/>
        <end position="147"/>
    </location>
</feature>
<dbReference type="InterPro" id="IPR023052">
    <property type="entry name" value="Cell_div_SepF"/>
</dbReference>
<dbReference type="EMBL" id="JBBMFK010000004">
    <property type="protein sequence ID" value="MEQ2442655.1"/>
    <property type="molecule type" value="Genomic_DNA"/>
</dbReference>
<protein>
    <recommendedName>
        <fullName evidence="5">Cell division protein SepF</fullName>
    </recommendedName>
</protein>
<comment type="similarity">
    <text evidence="5">Belongs to the SepF family.</text>
</comment>
<evidence type="ECO:0000313" key="8">
    <source>
        <dbReference type="Proteomes" id="UP001464378"/>
    </source>
</evidence>
<evidence type="ECO:0000256" key="5">
    <source>
        <dbReference type="HAMAP-Rule" id="MF_01197"/>
    </source>
</evidence>
<keyword evidence="5" id="KW-0963">Cytoplasm</keyword>
<comment type="function">
    <text evidence="4 5">Cell division protein that is part of the divisome complex and is recruited early to the Z-ring. Probably stimulates Z-ring formation, perhaps through the cross-linking of FtsZ protofilaments. Its function overlaps with FtsA.</text>
</comment>
<evidence type="ECO:0000313" key="7">
    <source>
        <dbReference type="EMBL" id="MEQ2442655.1"/>
    </source>
</evidence>
<dbReference type="InterPro" id="IPR007561">
    <property type="entry name" value="Cell_div_SepF/SepF-rel"/>
</dbReference>
<keyword evidence="8" id="KW-1185">Reference proteome</keyword>
<keyword evidence="3 5" id="KW-0131">Cell cycle</keyword>
<reference evidence="7 8" key="1">
    <citation type="submission" date="2024-03" db="EMBL/GenBank/DDBJ databases">
        <title>Human intestinal bacterial collection.</title>
        <authorList>
            <person name="Pauvert C."/>
            <person name="Hitch T.C.A."/>
            <person name="Clavel T."/>
        </authorList>
    </citation>
    <scope>NUCLEOTIDE SEQUENCE [LARGE SCALE GENOMIC DNA]</scope>
    <source>
        <strain evidence="7 8">CLA-AP-H29</strain>
    </source>
</reference>
<keyword evidence="2 5" id="KW-0717">Septation</keyword>
<dbReference type="Pfam" id="PF04472">
    <property type="entry name" value="SepF"/>
    <property type="match status" value="1"/>
</dbReference>
<dbReference type="RefSeq" id="WP_294522628.1">
    <property type="nucleotide sequence ID" value="NZ_JBBMFK010000004.1"/>
</dbReference>
<evidence type="ECO:0000256" key="2">
    <source>
        <dbReference type="ARBA" id="ARBA00023210"/>
    </source>
</evidence>
<accession>A0ABV1E5S0</accession>
<dbReference type="InterPro" id="IPR038594">
    <property type="entry name" value="SepF-like_sf"/>
</dbReference>
<dbReference type="GO" id="GO:0051301">
    <property type="term" value="P:cell division"/>
    <property type="evidence" value="ECO:0007669"/>
    <property type="project" value="UniProtKB-KW"/>
</dbReference>
<comment type="caution">
    <text evidence="7">The sequence shown here is derived from an EMBL/GenBank/DDBJ whole genome shotgun (WGS) entry which is preliminary data.</text>
</comment>
<evidence type="ECO:0000256" key="1">
    <source>
        <dbReference type="ARBA" id="ARBA00022618"/>
    </source>
</evidence>
<comment type="subunit">
    <text evidence="5">Homodimer. Interacts with FtsZ.</text>
</comment>
<evidence type="ECO:0000256" key="6">
    <source>
        <dbReference type="SAM" id="MobiDB-lite"/>
    </source>
</evidence>
<evidence type="ECO:0000256" key="4">
    <source>
        <dbReference type="ARBA" id="ARBA00044936"/>
    </source>
</evidence>
<dbReference type="PANTHER" id="PTHR35798">
    <property type="entry name" value="CELL DIVISION PROTEIN SEPF"/>
    <property type="match status" value="1"/>
</dbReference>
<feature type="compositionally biased region" description="Basic and acidic residues" evidence="6">
    <location>
        <begin position="22"/>
        <end position="33"/>
    </location>
</feature>